<sequence>MFGIEKQTNAELFSQSIGHFAQEELQTKGLIFLGRNLSTQASLSILKKLAWRRGCKSTLSS</sequence>
<dbReference type="AlphaFoldDB" id="A0A0P1A4R2"/>
<name>A0A0P1A4R2_PLAHL</name>
<dbReference type="Proteomes" id="UP000054928">
    <property type="component" value="Unassembled WGS sequence"/>
</dbReference>
<evidence type="ECO:0000313" key="2">
    <source>
        <dbReference type="Proteomes" id="UP000054928"/>
    </source>
</evidence>
<accession>A0A0P1A4R2</accession>
<organism evidence="1 2">
    <name type="scientific">Plasmopara halstedii</name>
    <name type="common">Downy mildew of sunflower</name>
    <dbReference type="NCBI Taxonomy" id="4781"/>
    <lineage>
        <taxon>Eukaryota</taxon>
        <taxon>Sar</taxon>
        <taxon>Stramenopiles</taxon>
        <taxon>Oomycota</taxon>
        <taxon>Peronosporomycetes</taxon>
        <taxon>Peronosporales</taxon>
        <taxon>Peronosporaceae</taxon>
        <taxon>Plasmopara</taxon>
    </lineage>
</organism>
<keyword evidence="2" id="KW-1185">Reference proteome</keyword>
<proteinExistence type="predicted"/>
<reference evidence="2" key="1">
    <citation type="submission" date="2014-09" db="EMBL/GenBank/DDBJ databases">
        <authorList>
            <person name="Sharma Rahul"/>
            <person name="Thines Marco"/>
        </authorList>
    </citation>
    <scope>NUCLEOTIDE SEQUENCE [LARGE SCALE GENOMIC DNA]</scope>
</reference>
<dbReference type="GeneID" id="36404433"/>
<protein>
    <submittedName>
        <fullName evidence="1">Uncharacterized protein</fullName>
    </submittedName>
</protein>
<dbReference type="RefSeq" id="XP_024571617.1">
    <property type="nucleotide sequence ID" value="XM_024722070.1"/>
</dbReference>
<dbReference type="EMBL" id="CCYD01000041">
    <property type="protein sequence ID" value="CEG35248.1"/>
    <property type="molecule type" value="Genomic_DNA"/>
</dbReference>
<evidence type="ECO:0000313" key="1">
    <source>
        <dbReference type="EMBL" id="CEG35248.1"/>
    </source>
</evidence>